<dbReference type="InterPro" id="IPR035965">
    <property type="entry name" value="PAS-like_dom_sf"/>
</dbReference>
<dbReference type="InterPro" id="IPR001610">
    <property type="entry name" value="PAC"/>
</dbReference>
<dbReference type="NCBIfam" id="TIGR00229">
    <property type="entry name" value="sensory_box"/>
    <property type="match status" value="2"/>
</dbReference>
<evidence type="ECO:0000313" key="9">
    <source>
        <dbReference type="Proteomes" id="UP000829647"/>
    </source>
</evidence>
<dbReference type="InterPro" id="IPR013655">
    <property type="entry name" value="PAS_fold_3"/>
</dbReference>
<dbReference type="RefSeq" id="WP_244696857.1">
    <property type="nucleotide sequence ID" value="NZ_CP095848.1"/>
</dbReference>
<evidence type="ECO:0000259" key="7">
    <source>
        <dbReference type="PROSITE" id="PS50113"/>
    </source>
</evidence>
<dbReference type="PROSITE" id="PS50113">
    <property type="entry name" value="PAC"/>
    <property type="match status" value="1"/>
</dbReference>
<dbReference type="SMART" id="SM00086">
    <property type="entry name" value="PAC"/>
    <property type="match status" value="2"/>
</dbReference>
<proteinExistence type="predicted"/>
<comment type="catalytic activity">
    <reaction evidence="1">
        <text>ATP + protein L-histidine = ADP + protein N-phospho-L-histidine.</text>
        <dbReference type="EC" id="2.7.13.3"/>
    </reaction>
</comment>
<keyword evidence="9" id="KW-1185">Reference proteome</keyword>
<dbReference type="PROSITE" id="PS50112">
    <property type="entry name" value="PAS"/>
    <property type="match status" value="1"/>
</dbReference>
<feature type="domain" description="PAC" evidence="7">
    <location>
        <begin position="225"/>
        <end position="277"/>
    </location>
</feature>
<dbReference type="SUPFAM" id="SSF55785">
    <property type="entry name" value="PYP-like sensor domain (PAS domain)"/>
    <property type="match status" value="3"/>
</dbReference>
<dbReference type="Gene3D" id="3.30.450.20">
    <property type="entry name" value="PAS domain"/>
    <property type="match status" value="3"/>
</dbReference>
<dbReference type="Proteomes" id="UP000829647">
    <property type="component" value="Chromosome"/>
</dbReference>
<evidence type="ECO:0000259" key="6">
    <source>
        <dbReference type="PROSITE" id="PS50112"/>
    </source>
</evidence>
<dbReference type="EC" id="2.7.13.3" evidence="2"/>
<evidence type="ECO:0000256" key="4">
    <source>
        <dbReference type="ARBA" id="ARBA00022679"/>
    </source>
</evidence>
<dbReference type="Pfam" id="PF08448">
    <property type="entry name" value="PAS_4"/>
    <property type="match status" value="2"/>
</dbReference>
<organism evidence="8 9">
    <name type="scientific">Hymenobacter sublimis</name>
    <dbReference type="NCBI Taxonomy" id="2933777"/>
    <lineage>
        <taxon>Bacteria</taxon>
        <taxon>Pseudomonadati</taxon>
        <taxon>Bacteroidota</taxon>
        <taxon>Cytophagia</taxon>
        <taxon>Cytophagales</taxon>
        <taxon>Hymenobacteraceae</taxon>
        <taxon>Hymenobacter</taxon>
    </lineage>
</organism>
<sequence>MPTSSFPVDYQKLFHALPDNFLLIAPDAAATIVDNTNSHVGVSMKSREEAVGKPFFEAYPASDEASAATIRESHEQVRRTHQPHTMPLIRYDLERPLEQGGGLEERYWEATHYPILTEQGTLEFILQRTQDVTERYRAELRSQQVQRELAEQQERTRFILESLPVMVWTNLPTGETDYFNPRWLEFTGRSREESLGLGWLEDIHPDDVAATQRLWNQARDNNSELQMEYRLRRHDGHYRWVLVRALPRRNATGEVTMWVGCGTDIHDQKLMVQELLEQNEQQALLSDQSYQAFQQVQQQRETFYNLFMQTPALICILRGPEHRFEFVNPPYQRLFPHRELVGRTVAEALPEVVEQGFIGLLDGVFTTGKTFIGNEVQIALDRDGSGQLQRSYLNFTYQLFEEQGQKAGITVFAYDVTDLVEARQALENSGPDAR</sequence>
<reference evidence="8 9" key="1">
    <citation type="submission" date="2022-04" db="EMBL/GenBank/DDBJ databases">
        <title>Hymenobacter sp. isolated from the air.</title>
        <authorList>
            <person name="Won M."/>
            <person name="Lee C.-M."/>
            <person name="Woen H.-Y."/>
            <person name="Kwon S.-W."/>
        </authorList>
    </citation>
    <scope>NUCLEOTIDE SEQUENCE [LARGE SCALE GENOMIC DNA]</scope>
    <source>
        <strain evidence="9">5516 S-25</strain>
    </source>
</reference>
<evidence type="ECO:0000313" key="8">
    <source>
        <dbReference type="EMBL" id="UPL47920.1"/>
    </source>
</evidence>
<evidence type="ECO:0000256" key="3">
    <source>
        <dbReference type="ARBA" id="ARBA00022553"/>
    </source>
</evidence>
<evidence type="ECO:0000256" key="1">
    <source>
        <dbReference type="ARBA" id="ARBA00000085"/>
    </source>
</evidence>
<name>A0ABY4J503_9BACT</name>
<evidence type="ECO:0000256" key="5">
    <source>
        <dbReference type="ARBA" id="ARBA00022777"/>
    </source>
</evidence>
<dbReference type="PANTHER" id="PTHR43304:SF1">
    <property type="entry name" value="PAC DOMAIN-CONTAINING PROTEIN"/>
    <property type="match status" value="1"/>
</dbReference>
<dbReference type="SMART" id="SM00091">
    <property type="entry name" value="PAS"/>
    <property type="match status" value="2"/>
</dbReference>
<dbReference type="InterPro" id="IPR000700">
    <property type="entry name" value="PAS-assoc_C"/>
</dbReference>
<keyword evidence="5" id="KW-0418">Kinase</keyword>
<evidence type="ECO:0000256" key="2">
    <source>
        <dbReference type="ARBA" id="ARBA00012438"/>
    </source>
</evidence>
<dbReference type="CDD" id="cd00130">
    <property type="entry name" value="PAS"/>
    <property type="match status" value="1"/>
</dbReference>
<keyword evidence="3" id="KW-0597">Phosphoprotein</keyword>
<dbReference type="EMBL" id="CP095848">
    <property type="protein sequence ID" value="UPL47920.1"/>
    <property type="molecule type" value="Genomic_DNA"/>
</dbReference>
<dbReference type="InterPro" id="IPR013656">
    <property type="entry name" value="PAS_4"/>
</dbReference>
<keyword evidence="4" id="KW-0808">Transferase</keyword>
<dbReference type="PANTHER" id="PTHR43304">
    <property type="entry name" value="PHYTOCHROME-LIKE PROTEIN CPH1"/>
    <property type="match status" value="1"/>
</dbReference>
<dbReference type="Pfam" id="PF08447">
    <property type="entry name" value="PAS_3"/>
    <property type="match status" value="1"/>
</dbReference>
<feature type="domain" description="PAS" evidence="6">
    <location>
        <begin position="152"/>
        <end position="222"/>
    </location>
</feature>
<gene>
    <name evidence="8" type="ORF">MWH26_12015</name>
</gene>
<dbReference type="InterPro" id="IPR000014">
    <property type="entry name" value="PAS"/>
</dbReference>
<accession>A0ABY4J503</accession>
<protein>
    <recommendedName>
        <fullName evidence="2">histidine kinase</fullName>
        <ecNumber evidence="2">2.7.13.3</ecNumber>
    </recommendedName>
</protein>
<dbReference type="InterPro" id="IPR052162">
    <property type="entry name" value="Sensor_kinase/Photoreceptor"/>
</dbReference>